<evidence type="ECO:0000259" key="9">
    <source>
        <dbReference type="Pfam" id="PF02397"/>
    </source>
</evidence>
<reference evidence="10 11" key="1">
    <citation type="journal article" date="2020" name="ISME J.">
        <title>Comparative genomics reveals insights into cyanobacterial evolution and habitat adaptation.</title>
        <authorList>
            <person name="Chen M.Y."/>
            <person name="Teng W.K."/>
            <person name="Zhao L."/>
            <person name="Hu C.X."/>
            <person name="Zhou Y.K."/>
            <person name="Han B.P."/>
            <person name="Song L.R."/>
            <person name="Shu W.S."/>
        </authorList>
    </citation>
    <scope>NUCLEOTIDE SEQUENCE [LARGE SCALE GENOMIC DNA]</scope>
    <source>
        <strain evidence="10 11">FACHB-119</strain>
    </source>
</reference>
<feature type="domain" description="Bacterial sugar transferase" evidence="9">
    <location>
        <begin position="115"/>
        <end position="236"/>
    </location>
</feature>
<evidence type="ECO:0000256" key="7">
    <source>
        <dbReference type="ARBA" id="ARBA00023136"/>
    </source>
</evidence>
<keyword evidence="11" id="KW-1185">Reference proteome</keyword>
<dbReference type="RefSeq" id="WP_190466691.1">
    <property type="nucleotide sequence ID" value="NZ_JACJSG010000003.1"/>
</dbReference>
<dbReference type="Proteomes" id="UP000661112">
    <property type="component" value="Unassembled WGS sequence"/>
</dbReference>
<protein>
    <submittedName>
        <fullName evidence="10">Sugar transferase</fullName>
    </submittedName>
</protein>
<keyword evidence="4 10" id="KW-0808">Transferase</keyword>
<dbReference type="InterPro" id="IPR003362">
    <property type="entry name" value="Bact_transf"/>
</dbReference>
<keyword evidence="5 8" id="KW-0812">Transmembrane</keyword>
<dbReference type="NCBIfam" id="NF045514">
    <property type="entry name" value="glycotran_HepC"/>
    <property type="match status" value="1"/>
</dbReference>
<dbReference type="PANTHER" id="PTHR30576:SF4">
    <property type="entry name" value="UNDECAPRENYL-PHOSPHATE GALACTOSE PHOSPHOTRANSFERASE"/>
    <property type="match status" value="1"/>
</dbReference>
<accession>A0ABR8CXD8</accession>
<evidence type="ECO:0000256" key="2">
    <source>
        <dbReference type="ARBA" id="ARBA00006464"/>
    </source>
</evidence>
<dbReference type="GO" id="GO:0016740">
    <property type="term" value="F:transferase activity"/>
    <property type="evidence" value="ECO:0007669"/>
    <property type="project" value="UniProtKB-KW"/>
</dbReference>
<evidence type="ECO:0000256" key="1">
    <source>
        <dbReference type="ARBA" id="ARBA00004236"/>
    </source>
</evidence>
<keyword evidence="3" id="KW-1003">Cell membrane</keyword>
<comment type="caution">
    <text evidence="10">The sequence shown here is derived from an EMBL/GenBank/DDBJ whole genome shotgun (WGS) entry which is preliminary data.</text>
</comment>
<proteinExistence type="inferred from homology"/>
<evidence type="ECO:0000256" key="6">
    <source>
        <dbReference type="ARBA" id="ARBA00022989"/>
    </source>
</evidence>
<comment type="subcellular location">
    <subcellularLocation>
        <location evidence="1">Cell membrane</location>
    </subcellularLocation>
</comment>
<keyword evidence="6 8" id="KW-1133">Transmembrane helix</keyword>
<dbReference type="EMBL" id="JACJSG010000003">
    <property type="protein sequence ID" value="MBD2499578.1"/>
    <property type="molecule type" value="Genomic_DNA"/>
</dbReference>
<evidence type="ECO:0000256" key="5">
    <source>
        <dbReference type="ARBA" id="ARBA00022692"/>
    </source>
</evidence>
<evidence type="ECO:0000256" key="4">
    <source>
        <dbReference type="ARBA" id="ARBA00022679"/>
    </source>
</evidence>
<sequence>MTSVIVSTVENYELATPQNQNYCSLQYTLQWRRGQLLVKCSDKVKQPYLPSLKDEKLLVNCLKHSSVNLVSIDGKLGEALLMFWAEACNKANKPIFLSRPTHSKLPKSGNWFGKLINWLLAFVLLLLTSPMMLALVMLIRMDSPEPIFTYEWCVGEKGKLFRAIKFSATSHYDSKILGFLLKKSGLYHLPKLWNVLRGEMSLTESNCWTLEDAVQNSLSGKQQVNTLPIITDSWEVPTESEMVR</sequence>
<evidence type="ECO:0000256" key="3">
    <source>
        <dbReference type="ARBA" id="ARBA00022475"/>
    </source>
</evidence>
<organism evidence="10 11">
    <name type="scientific">Anabaena azotica FACHB-119</name>
    <dbReference type="NCBI Taxonomy" id="947527"/>
    <lineage>
        <taxon>Bacteria</taxon>
        <taxon>Bacillati</taxon>
        <taxon>Cyanobacteriota</taxon>
        <taxon>Cyanophyceae</taxon>
        <taxon>Nostocales</taxon>
        <taxon>Nostocaceae</taxon>
        <taxon>Anabaena</taxon>
        <taxon>Anabaena azotica</taxon>
    </lineage>
</organism>
<comment type="similarity">
    <text evidence="2">Belongs to the bacterial sugar transferase family.</text>
</comment>
<feature type="transmembrane region" description="Helical" evidence="8">
    <location>
        <begin position="115"/>
        <end position="139"/>
    </location>
</feature>
<name>A0ABR8CXD8_9NOST</name>
<evidence type="ECO:0000256" key="8">
    <source>
        <dbReference type="SAM" id="Phobius"/>
    </source>
</evidence>
<dbReference type="Pfam" id="PF02397">
    <property type="entry name" value="Bac_transf"/>
    <property type="match status" value="1"/>
</dbReference>
<keyword evidence="7 8" id="KW-0472">Membrane</keyword>
<evidence type="ECO:0000313" key="10">
    <source>
        <dbReference type="EMBL" id="MBD2499578.1"/>
    </source>
</evidence>
<evidence type="ECO:0000313" key="11">
    <source>
        <dbReference type="Proteomes" id="UP000661112"/>
    </source>
</evidence>
<dbReference type="PANTHER" id="PTHR30576">
    <property type="entry name" value="COLANIC BIOSYNTHESIS UDP-GLUCOSE LIPID CARRIER TRANSFERASE"/>
    <property type="match status" value="1"/>
</dbReference>
<gene>
    <name evidence="10" type="ORF">H6G83_02915</name>
</gene>